<gene>
    <name evidence="1" type="ORF">L596_018908</name>
</gene>
<accession>A0A4U5N617</accession>
<protein>
    <submittedName>
        <fullName evidence="1">Uncharacterized protein</fullName>
    </submittedName>
</protein>
<evidence type="ECO:0000313" key="1">
    <source>
        <dbReference type="EMBL" id="TKR78036.1"/>
    </source>
</evidence>
<proteinExistence type="predicted"/>
<reference evidence="1 2" key="2">
    <citation type="journal article" date="2019" name="G3 (Bethesda)">
        <title>Hybrid Assembly of the Genome of the Entomopathogenic Nematode Steinernema carpocapsae Identifies the X-Chromosome.</title>
        <authorList>
            <person name="Serra L."/>
            <person name="Macchietto M."/>
            <person name="Macias-Munoz A."/>
            <person name="McGill C.J."/>
            <person name="Rodriguez I.M."/>
            <person name="Rodriguez B."/>
            <person name="Murad R."/>
            <person name="Mortazavi A."/>
        </authorList>
    </citation>
    <scope>NUCLEOTIDE SEQUENCE [LARGE SCALE GENOMIC DNA]</scope>
    <source>
        <strain evidence="1 2">ALL</strain>
    </source>
</reference>
<organism evidence="1 2">
    <name type="scientific">Steinernema carpocapsae</name>
    <name type="common">Entomopathogenic nematode</name>
    <dbReference type="NCBI Taxonomy" id="34508"/>
    <lineage>
        <taxon>Eukaryota</taxon>
        <taxon>Metazoa</taxon>
        <taxon>Ecdysozoa</taxon>
        <taxon>Nematoda</taxon>
        <taxon>Chromadorea</taxon>
        <taxon>Rhabditida</taxon>
        <taxon>Tylenchina</taxon>
        <taxon>Panagrolaimomorpha</taxon>
        <taxon>Strongyloidoidea</taxon>
        <taxon>Steinernematidae</taxon>
        <taxon>Steinernema</taxon>
    </lineage>
</organism>
<dbReference type="AlphaFoldDB" id="A0A4U5N617"/>
<comment type="caution">
    <text evidence="1">The sequence shown here is derived from an EMBL/GenBank/DDBJ whole genome shotgun (WGS) entry which is preliminary data.</text>
</comment>
<evidence type="ECO:0000313" key="2">
    <source>
        <dbReference type="Proteomes" id="UP000298663"/>
    </source>
</evidence>
<dbReference type="EMBL" id="AZBU02000005">
    <property type="protein sequence ID" value="TKR78036.1"/>
    <property type="molecule type" value="Genomic_DNA"/>
</dbReference>
<sequence length="78" mass="9111">MQWNLKKWDGLGKLQDALTQSTESCQIRTNTWSYNLQHTKSATRDKEGIPRCRRPSIRAARRPPKRIMFNTAPQALQE</sequence>
<dbReference type="Proteomes" id="UP000298663">
    <property type="component" value="Unassembled WGS sequence"/>
</dbReference>
<reference evidence="1 2" key="1">
    <citation type="journal article" date="2015" name="Genome Biol.">
        <title>Comparative genomics of Steinernema reveals deeply conserved gene regulatory networks.</title>
        <authorList>
            <person name="Dillman A.R."/>
            <person name="Macchietto M."/>
            <person name="Porter C.F."/>
            <person name="Rogers A."/>
            <person name="Williams B."/>
            <person name="Antoshechkin I."/>
            <person name="Lee M.M."/>
            <person name="Goodwin Z."/>
            <person name="Lu X."/>
            <person name="Lewis E.E."/>
            <person name="Goodrich-Blair H."/>
            <person name="Stock S.P."/>
            <person name="Adams B.J."/>
            <person name="Sternberg P.W."/>
            <person name="Mortazavi A."/>
        </authorList>
    </citation>
    <scope>NUCLEOTIDE SEQUENCE [LARGE SCALE GENOMIC DNA]</scope>
    <source>
        <strain evidence="1 2">ALL</strain>
    </source>
</reference>
<keyword evidence="2" id="KW-1185">Reference proteome</keyword>
<name>A0A4U5N617_STECR</name>